<dbReference type="InterPro" id="IPR025484">
    <property type="entry name" value="DUF4376"/>
</dbReference>
<dbReference type="Pfam" id="PF14301">
    <property type="entry name" value="DUF4376"/>
    <property type="match status" value="1"/>
</dbReference>
<sequence>MKTTYTYKNKDYTTFREFSETLGKDGIFIPLSISEDSLKDLGVTVTTEEESLESIKEHKILTLKIQRDNLEVEPIAYNGHSYDYDSKARDRIAAAIIALELQGEEATIEWTTADNDNAVVTAQDLRMIIASVAARSNSLHTAYRAAKAKVEAASTADEVRAVTMNN</sequence>
<dbReference type="Proteomes" id="UP001168575">
    <property type="component" value="Unassembled WGS sequence"/>
</dbReference>
<evidence type="ECO:0000259" key="1">
    <source>
        <dbReference type="Pfam" id="PF14301"/>
    </source>
</evidence>
<organism evidence="2 3">
    <name type="scientific">Phoenicibacter congonensis</name>
    <dbReference type="NCBI Taxonomy" id="1944646"/>
    <lineage>
        <taxon>Bacteria</taxon>
        <taxon>Bacillati</taxon>
        <taxon>Actinomycetota</taxon>
        <taxon>Coriobacteriia</taxon>
        <taxon>Eggerthellales</taxon>
        <taxon>Eggerthellaceae</taxon>
        <taxon>Phoenicibacter</taxon>
    </lineage>
</organism>
<accession>A0AA43RLX4</accession>
<gene>
    <name evidence="2" type="ORF">Q3982_04440</name>
</gene>
<proteinExistence type="predicted"/>
<dbReference type="AlphaFoldDB" id="A0AA43RLX4"/>
<feature type="domain" description="DUF4376" evidence="1">
    <location>
        <begin position="56"/>
        <end position="159"/>
    </location>
</feature>
<protein>
    <submittedName>
        <fullName evidence="2">DUF4376 domain-containing protein</fullName>
    </submittedName>
</protein>
<evidence type="ECO:0000313" key="2">
    <source>
        <dbReference type="EMBL" id="MDO4841907.1"/>
    </source>
</evidence>
<evidence type="ECO:0000313" key="3">
    <source>
        <dbReference type="Proteomes" id="UP001168575"/>
    </source>
</evidence>
<dbReference type="EMBL" id="JAUMVS010000063">
    <property type="protein sequence ID" value="MDO4841907.1"/>
    <property type="molecule type" value="Genomic_DNA"/>
</dbReference>
<comment type="caution">
    <text evidence="2">The sequence shown here is derived from an EMBL/GenBank/DDBJ whole genome shotgun (WGS) entry which is preliminary data.</text>
</comment>
<keyword evidence="3" id="KW-1185">Reference proteome</keyword>
<name>A0AA43RLX4_9ACTN</name>
<reference evidence="2" key="1">
    <citation type="submission" date="2023-07" db="EMBL/GenBank/DDBJ databases">
        <title>Between Cages and Wild: Unraveling the Impact of Captivity on Animal Microbiomes and Antimicrobial Resistance.</title>
        <authorList>
            <person name="Schmartz G.P."/>
            <person name="Rehner J."/>
            <person name="Schuff M.J."/>
            <person name="Becker S.L."/>
            <person name="Kravczyk M."/>
            <person name="Gurevich A."/>
            <person name="Francke R."/>
            <person name="Mueller R."/>
            <person name="Keller V."/>
            <person name="Keller A."/>
        </authorList>
    </citation>
    <scope>NUCLEOTIDE SEQUENCE</scope>
    <source>
        <strain evidence="2">S12M_St_49</strain>
    </source>
</reference>